<dbReference type="OrthoDB" id="2188688at2759"/>
<reference evidence="1 2" key="2">
    <citation type="submission" date="2014-03" db="EMBL/GenBank/DDBJ databases">
        <title>The Genome Sequence of Anncaliia algerae insect isolate PRA339.</title>
        <authorList>
            <consortium name="The Broad Institute Genome Sequencing Platform"/>
            <consortium name="The Broad Institute Genome Sequencing Center for Infectious Disease"/>
            <person name="Cuomo C."/>
            <person name="Becnel J."/>
            <person name="Sanscrainte N."/>
            <person name="Walker B."/>
            <person name="Young S.K."/>
            <person name="Zeng Q."/>
            <person name="Gargeya S."/>
            <person name="Fitzgerald M."/>
            <person name="Haas B."/>
            <person name="Abouelleil A."/>
            <person name="Alvarado L."/>
            <person name="Arachchi H.M."/>
            <person name="Berlin A.M."/>
            <person name="Chapman S.B."/>
            <person name="Dewar J."/>
            <person name="Goldberg J."/>
            <person name="Griggs A."/>
            <person name="Gujja S."/>
            <person name="Hansen M."/>
            <person name="Howarth C."/>
            <person name="Imamovic A."/>
            <person name="Larimer J."/>
            <person name="McCowan C."/>
            <person name="Murphy C."/>
            <person name="Neiman D."/>
            <person name="Pearson M."/>
            <person name="Priest M."/>
            <person name="Roberts A."/>
            <person name="Saif S."/>
            <person name="Shea T."/>
            <person name="Sisk P."/>
            <person name="Sykes S."/>
            <person name="Wortman J."/>
            <person name="Nusbaum C."/>
            <person name="Birren B."/>
        </authorList>
    </citation>
    <scope>NUCLEOTIDE SEQUENCE [LARGE SCALE GENOMIC DNA]</scope>
    <source>
        <strain evidence="1 2">PRA339</strain>
    </source>
</reference>
<accession>A0A059EZV8</accession>
<name>A0A059EZV8_9MICR</name>
<reference evidence="2" key="1">
    <citation type="submission" date="2013-02" db="EMBL/GenBank/DDBJ databases">
        <authorList>
            <consortium name="The Broad Institute Genome Sequencing Platform"/>
            <person name="Cuomo C."/>
            <person name="Becnel J."/>
            <person name="Sanscrainte N."/>
            <person name="Walker B."/>
            <person name="Young S.K."/>
            <person name="Zeng Q."/>
            <person name="Gargeya S."/>
            <person name="Fitzgerald M."/>
            <person name="Haas B."/>
            <person name="Abouelleil A."/>
            <person name="Alvarado L."/>
            <person name="Arachchi H.M."/>
            <person name="Berlin A.M."/>
            <person name="Chapman S.B."/>
            <person name="Dewar J."/>
            <person name="Goldberg J."/>
            <person name="Griggs A."/>
            <person name="Gujja S."/>
            <person name="Hansen M."/>
            <person name="Howarth C."/>
            <person name="Imamovic A."/>
            <person name="Larimer J."/>
            <person name="McCowan C."/>
            <person name="Murphy C."/>
            <person name="Neiman D."/>
            <person name="Pearson M."/>
            <person name="Priest M."/>
            <person name="Roberts A."/>
            <person name="Saif S."/>
            <person name="Shea T."/>
            <person name="Sisk P."/>
            <person name="Sykes S."/>
            <person name="Wortman J."/>
            <person name="Nusbaum C."/>
            <person name="Birren B."/>
        </authorList>
    </citation>
    <scope>NUCLEOTIDE SEQUENCE [LARGE SCALE GENOMIC DNA]</scope>
    <source>
        <strain evidence="2">PRA339</strain>
    </source>
</reference>
<feature type="non-terminal residue" evidence="1">
    <location>
        <position position="1"/>
    </location>
</feature>
<dbReference type="EMBL" id="KK365181">
    <property type="protein sequence ID" value="KCZ80450.1"/>
    <property type="molecule type" value="Genomic_DNA"/>
</dbReference>
<evidence type="ECO:0000313" key="2">
    <source>
        <dbReference type="Proteomes" id="UP000030655"/>
    </source>
</evidence>
<dbReference type="VEuPathDB" id="MicrosporidiaDB:H312_02174"/>
<gene>
    <name evidence="1" type="ORF">H312_02174</name>
</gene>
<organism evidence="1 2">
    <name type="scientific">Anncaliia algerae PRA339</name>
    <dbReference type="NCBI Taxonomy" id="1288291"/>
    <lineage>
        <taxon>Eukaryota</taxon>
        <taxon>Fungi</taxon>
        <taxon>Fungi incertae sedis</taxon>
        <taxon>Microsporidia</taxon>
        <taxon>Tubulinosematoidea</taxon>
        <taxon>Tubulinosematidae</taxon>
        <taxon>Anncaliia</taxon>
    </lineage>
</organism>
<protein>
    <submittedName>
        <fullName evidence="1">Uncharacterized protein</fullName>
    </submittedName>
</protein>
<dbReference type="HOGENOM" id="CLU_2512197_0_0_1"/>
<dbReference type="AlphaFoldDB" id="A0A059EZV8"/>
<proteinExistence type="predicted"/>
<dbReference type="Proteomes" id="UP000030655">
    <property type="component" value="Unassembled WGS sequence"/>
</dbReference>
<keyword evidence="2" id="KW-1185">Reference proteome</keyword>
<sequence>YKLIFFLIFNPMTTDLTTILEKVIHSTLRKKEIRDITLRIMDKMNILSCKPNTTSKEDVKMAYNYVSSNFTHKESNYPIQDLKNEYYKLKAEIGFI</sequence>
<evidence type="ECO:0000313" key="1">
    <source>
        <dbReference type="EMBL" id="KCZ80450.1"/>
    </source>
</evidence>